<organism evidence="1 2">
    <name type="scientific">Wenyingzhuangia heitensis</name>
    <dbReference type="NCBI Taxonomy" id="1487859"/>
    <lineage>
        <taxon>Bacteria</taxon>
        <taxon>Pseudomonadati</taxon>
        <taxon>Bacteroidota</taxon>
        <taxon>Flavobacteriia</taxon>
        <taxon>Flavobacteriales</taxon>
        <taxon>Flavobacteriaceae</taxon>
        <taxon>Wenyingzhuangia</taxon>
    </lineage>
</organism>
<protein>
    <recommendedName>
        <fullName evidence="3">Type IX secretion system membrane protein, PorP/SprF family</fullName>
    </recommendedName>
</protein>
<evidence type="ECO:0008006" key="3">
    <source>
        <dbReference type="Google" id="ProtNLM"/>
    </source>
</evidence>
<evidence type="ECO:0000313" key="1">
    <source>
        <dbReference type="EMBL" id="NIJ44686.1"/>
    </source>
</evidence>
<name>A0ABX0UBZ9_9FLAO</name>
<comment type="caution">
    <text evidence="1">The sequence shown here is derived from an EMBL/GenBank/DDBJ whole genome shotgun (WGS) entry which is preliminary data.</text>
</comment>
<keyword evidence="2" id="KW-1185">Reference proteome</keyword>
<sequence length="314" mass="35955">MKKRYKTLWILFFLIHISSYAQHLNINGAFTLGLKVVLGNQNQSIQLGASAFGISNYNKVALEGGISVYTGAILKRYTIKSTGFINGYDVFYVMGYGQNNNLLGSSLSQYNNAVLYDNDYQNEFYGIGFGFEKQFLPKSLDEFEQRIGRLLMRFSNKNHSVGFSFKNDLKIGNLFYGDATDFGNTGSLYLTYSNAKRFDEIHQFGFAIELFTPQQDYTKIANNILNSDDGRKNVWHTTGLHKNTFYANGYLQYKLQKNNGVYKINTGVESPKMGAYIQNKLHDSFGLNPRFPWNVKRKHNFYIQGEVQHFINSL</sequence>
<dbReference type="EMBL" id="JAASQL010000001">
    <property type="protein sequence ID" value="NIJ44686.1"/>
    <property type="molecule type" value="Genomic_DNA"/>
</dbReference>
<proteinExistence type="predicted"/>
<dbReference type="RefSeq" id="WP_167185149.1">
    <property type="nucleotide sequence ID" value="NZ_JAASQL010000001.1"/>
</dbReference>
<gene>
    <name evidence="1" type="ORF">FHR24_001125</name>
</gene>
<accession>A0ABX0UBZ9</accession>
<dbReference type="Proteomes" id="UP000745859">
    <property type="component" value="Unassembled WGS sequence"/>
</dbReference>
<reference evidence="1 2" key="1">
    <citation type="submission" date="2020-03" db="EMBL/GenBank/DDBJ databases">
        <title>Genomic Encyclopedia of Type Strains, Phase IV (KMG-IV): sequencing the most valuable type-strain genomes for metagenomic binning, comparative biology and taxonomic classification.</title>
        <authorList>
            <person name="Goeker M."/>
        </authorList>
    </citation>
    <scope>NUCLEOTIDE SEQUENCE [LARGE SCALE GENOMIC DNA]</scope>
    <source>
        <strain evidence="1 2">DSM 101599</strain>
    </source>
</reference>
<evidence type="ECO:0000313" key="2">
    <source>
        <dbReference type="Proteomes" id="UP000745859"/>
    </source>
</evidence>